<dbReference type="SUPFAM" id="SSF57997">
    <property type="entry name" value="Tropomyosin"/>
    <property type="match status" value="1"/>
</dbReference>
<feature type="compositionally biased region" description="Low complexity" evidence="2">
    <location>
        <begin position="33"/>
        <end position="44"/>
    </location>
</feature>
<comment type="caution">
    <text evidence="3">The sequence shown here is derived from an EMBL/GenBank/DDBJ whole genome shotgun (WGS) entry which is preliminary data.</text>
</comment>
<dbReference type="PANTHER" id="PTHR23159">
    <property type="entry name" value="CENTROSOMAL PROTEIN 2"/>
    <property type="match status" value="1"/>
</dbReference>
<name>A0ABQ8IZX3_DERPT</name>
<feature type="region of interest" description="Disordered" evidence="2">
    <location>
        <begin position="408"/>
        <end position="433"/>
    </location>
</feature>
<feature type="coiled-coil region" evidence="1">
    <location>
        <begin position="1073"/>
        <end position="1177"/>
    </location>
</feature>
<sequence>MSELSFLGLSVPDKKDVNQENQSNDYLMNFEENSSPKSSSINSNMAENKPPANLIDSSFKMADISTDLKDESGIRDDEKNPVVGELVDSLVGHVEFHQNELQDESINFEEESDDKENEQPSKNISSNSSFRKNLSFEMLEAPENEGLEKFETLSESTDLTSMLESLNPNLLQTEIDTQCLFEMSEKLKEKPETQDQFSNENFSGEFTFNDDSVQDLSLFGGELDVSNESTSFEPQQKFISIESADMKTTFTTSFPFTLLLNEILSTEMNLPNNDGTLPPKNDSDEMLEKQSSKDSCGNESPVKNDDEIKKSIDDEMNHESNVQIDDEKTVTMESTDVSNTSLDKSKDGTLNESIYRYMTSMTQSPPPEIFIVSNDDEVDNQSENNAALSDVGSESFVDAQDEFLDQTLTDHDDNEEDYDEKVSTPTTKSPDHTLTNCKQSLNIDHLNVSPCCTLSNNSTLIKSPKLLAEISADDQECSFTYEDRLELLQTKITYEKQIVELHEKLDQQKDDGSVQVLKMQAEQIDHIRKEYDIQCQKSQDQLEQQKNRYETIVGQLEEAMEQLRMSNASMKNQYETNALAQINELKQRHEQLSIKLYESQDENQKLNDCILEMAEQRGHLRENMESLKSNMIELNNRLVESVHERESLKSRLNDVLAVKSTFEGEEKMQNLISDHLEELNKLKLQNDKTITDLQNEINNLNFTIESNLLNMNNLNDQLVLKNEELEKNRHELSKQNEKFFEIETKLKRVECENEKLKLNDQRIEEFKTKINDLESKLAELKIENDSLKKDIQVGLTREKKYDVKLNDSKSEISKLMIVNQELSNAKIELEEARSSIENRLFDCEEQNVLLETKLEQIEQQIKQEQEANVNKQVEMVEKITRLEQIVCDKDVELEFLKTNNHRETQELRGKIEQAEMVHCDLQKLYDDFQAKHLNCDHIYDENQRLHNETEKLRKDNKDLNEKWDQFQHEWIESRTKLLAEKDCLQQSNDTMRIKIVELTDMVRESTTKTAALEAELKSGHEQLRNKLNETSQRLVETERVKSELESKNSIILEKNKKIVSEFASTEKRFCEERSLMEQKISALQKRLRMTEAERESLDKERLSLEKNLQTLQSNMEQMQTKISERDDEFNRCQNELGQQRKHIQSQQEQTNVLKEECENLKKSNTEIQQRLQRNRERYDENFNTMRQVAHKYQVAKTLIPTLQNQIKLQKEVGEKLTNEIAVLLAKVDSNKKDSIKNEKVKEILRLINDRISNLAKDTTLLIGTHSKQDPVIDANAGPRVAEGKEQMPPLQSTSTKSAFEPMELPSTDDRPKTTIKSLNVSNKENIL</sequence>
<keyword evidence="4" id="KW-1185">Reference proteome</keyword>
<gene>
    <name evidence="3" type="ORF">DERP_000362</name>
</gene>
<evidence type="ECO:0000256" key="1">
    <source>
        <dbReference type="SAM" id="Coils"/>
    </source>
</evidence>
<feature type="region of interest" description="Disordered" evidence="2">
    <location>
        <begin position="270"/>
        <end position="347"/>
    </location>
</feature>
<feature type="compositionally biased region" description="Polar residues" evidence="2">
    <location>
        <begin position="423"/>
        <end position="433"/>
    </location>
</feature>
<reference evidence="3 4" key="1">
    <citation type="journal article" date="2018" name="J. Allergy Clin. Immunol.">
        <title>High-quality assembly of Dermatophagoides pteronyssinus genome and transcriptome reveals a wide range of novel allergens.</title>
        <authorList>
            <person name="Liu X.Y."/>
            <person name="Yang K.Y."/>
            <person name="Wang M.Q."/>
            <person name="Kwok J.S."/>
            <person name="Zeng X."/>
            <person name="Yang Z."/>
            <person name="Xiao X.J."/>
            <person name="Lau C.P."/>
            <person name="Li Y."/>
            <person name="Huang Z.M."/>
            <person name="Ba J.G."/>
            <person name="Yim A.K."/>
            <person name="Ouyang C.Y."/>
            <person name="Ngai S.M."/>
            <person name="Chan T.F."/>
            <person name="Leung E.L."/>
            <person name="Liu L."/>
            <person name="Liu Z.G."/>
            <person name="Tsui S.K."/>
        </authorList>
    </citation>
    <scope>NUCLEOTIDE SEQUENCE [LARGE SCALE GENOMIC DNA]</scope>
    <source>
        <strain evidence="3">Derp</strain>
    </source>
</reference>
<evidence type="ECO:0000256" key="2">
    <source>
        <dbReference type="SAM" id="MobiDB-lite"/>
    </source>
</evidence>
<reference evidence="3 4" key="2">
    <citation type="journal article" date="2022" name="Mol. Biol. Evol.">
        <title>Comparative Genomics Reveals Insights into the Divergent Evolution of Astigmatic Mites and Household Pest Adaptations.</title>
        <authorList>
            <person name="Xiong Q."/>
            <person name="Wan A.T."/>
            <person name="Liu X."/>
            <person name="Fung C.S."/>
            <person name="Xiao X."/>
            <person name="Malainual N."/>
            <person name="Hou J."/>
            <person name="Wang L."/>
            <person name="Wang M."/>
            <person name="Yang K.Y."/>
            <person name="Cui Y."/>
            <person name="Leung E.L."/>
            <person name="Nong W."/>
            <person name="Shin S.K."/>
            <person name="Au S.W."/>
            <person name="Jeong K.Y."/>
            <person name="Chew F.T."/>
            <person name="Hui J.H."/>
            <person name="Leung T.F."/>
            <person name="Tungtrongchitr A."/>
            <person name="Zhong N."/>
            <person name="Liu Z."/>
            <person name="Tsui S.K."/>
        </authorList>
    </citation>
    <scope>NUCLEOTIDE SEQUENCE [LARGE SCALE GENOMIC DNA]</scope>
    <source>
        <strain evidence="3">Derp</strain>
    </source>
</reference>
<feature type="compositionally biased region" description="Polar residues" evidence="2">
    <location>
        <begin position="1314"/>
        <end position="1327"/>
    </location>
</feature>
<proteinExistence type="predicted"/>
<dbReference type="PANTHER" id="PTHR23159:SF31">
    <property type="entry name" value="CENTROSOME-ASSOCIATED PROTEIN CEP250 ISOFORM X1"/>
    <property type="match status" value="1"/>
</dbReference>
<feature type="compositionally biased region" description="Acidic residues" evidence="2">
    <location>
        <begin position="101"/>
        <end position="116"/>
    </location>
</feature>
<feature type="coiled-coil region" evidence="1">
    <location>
        <begin position="942"/>
        <end position="969"/>
    </location>
</feature>
<feature type="region of interest" description="Disordered" evidence="2">
    <location>
        <begin position="1280"/>
        <end position="1327"/>
    </location>
</feature>
<evidence type="ECO:0000313" key="4">
    <source>
        <dbReference type="Proteomes" id="UP000887458"/>
    </source>
</evidence>
<protein>
    <submittedName>
        <fullName evidence="3">Uncharacterized protein</fullName>
    </submittedName>
</protein>
<feature type="region of interest" description="Disordered" evidence="2">
    <location>
        <begin position="1"/>
        <end position="53"/>
    </location>
</feature>
<feature type="compositionally biased region" description="Basic and acidic residues" evidence="2">
    <location>
        <begin position="302"/>
        <end position="318"/>
    </location>
</feature>
<evidence type="ECO:0000313" key="3">
    <source>
        <dbReference type="EMBL" id="KAH9415868.1"/>
    </source>
</evidence>
<feature type="compositionally biased region" description="Polar residues" evidence="2">
    <location>
        <begin position="331"/>
        <end position="342"/>
    </location>
</feature>
<dbReference type="EMBL" id="NJHN03000095">
    <property type="protein sequence ID" value="KAH9415868.1"/>
    <property type="molecule type" value="Genomic_DNA"/>
</dbReference>
<feature type="compositionally biased region" description="Polar residues" evidence="2">
    <location>
        <begin position="120"/>
        <end position="129"/>
    </location>
</feature>
<dbReference type="Proteomes" id="UP000887458">
    <property type="component" value="Unassembled WGS sequence"/>
</dbReference>
<feature type="region of interest" description="Disordered" evidence="2">
    <location>
        <begin position="100"/>
        <end position="129"/>
    </location>
</feature>
<feature type="compositionally biased region" description="Basic and acidic residues" evidence="2">
    <location>
        <begin position="281"/>
        <end position="292"/>
    </location>
</feature>
<feature type="coiled-coil region" evidence="1">
    <location>
        <begin position="1013"/>
        <end position="1047"/>
    </location>
</feature>
<keyword evidence="1" id="KW-0175">Coiled coil</keyword>
<accession>A0ABQ8IZX3</accession>
<organism evidence="3 4">
    <name type="scientific">Dermatophagoides pteronyssinus</name>
    <name type="common">European house dust mite</name>
    <dbReference type="NCBI Taxonomy" id="6956"/>
    <lineage>
        <taxon>Eukaryota</taxon>
        <taxon>Metazoa</taxon>
        <taxon>Ecdysozoa</taxon>
        <taxon>Arthropoda</taxon>
        <taxon>Chelicerata</taxon>
        <taxon>Arachnida</taxon>
        <taxon>Acari</taxon>
        <taxon>Acariformes</taxon>
        <taxon>Sarcoptiformes</taxon>
        <taxon>Astigmata</taxon>
        <taxon>Psoroptidia</taxon>
        <taxon>Analgoidea</taxon>
        <taxon>Pyroglyphidae</taxon>
        <taxon>Dermatophagoidinae</taxon>
        <taxon>Dermatophagoides</taxon>
    </lineage>
</organism>
<feature type="coiled-coil region" evidence="1">
    <location>
        <begin position="491"/>
        <end position="874"/>
    </location>
</feature>